<keyword evidence="2" id="KW-1185">Reference proteome</keyword>
<gene>
    <name evidence="1" type="ORF">RPERSI_LOCUS7825</name>
</gene>
<comment type="caution">
    <text evidence="1">The sequence shown here is derived from an EMBL/GenBank/DDBJ whole genome shotgun (WGS) entry which is preliminary data.</text>
</comment>
<feature type="non-terminal residue" evidence="1">
    <location>
        <position position="68"/>
    </location>
</feature>
<evidence type="ECO:0000313" key="2">
    <source>
        <dbReference type="Proteomes" id="UP000789920"/>
    </source>
</evidence>
<dbReference type="Proteomes" id="UP000789920">
    <property type="component" value="Unassembled WGS sequence"/>
</dbReference>
<organism evidence="1 2">
    <name type="scientific">Racocetra persica</name>
    <dbReference type="NCBI Taxonomy" id="160502"/>
    <lineage>
        <taxon>Eukaryota</taxon>
        <taxon>Fungi</taxon>
        <taxon>Fungi incertae sedis</taxon>
        <taxon>Mucoromycota</taxon>
        <taxon>Glomeromycotina</taxon>
        <taxon>Glomeromycetes</taxon>
        <taxon>Diversisporales</taxon>
        <taxon>Gigasporaceae</taxon>
        <taxon>Racocetra</taxon>
    </lineage>
</organism>
<dbReference type="EMBL" id="CAJVQC010013604">
    <property type="protein sequence ID" value="CAG8649711.1"/>
    <property type="molecule type" value="Genomic_DNA"/>
</dbReference>
<sequence length="68" mass="7890">MLNWLEVAIEQKYITLFKHDSFQNWQIIGKGGFGTVHSAYSRDTEKTVALKSLYYGDNDISLDDFIKE</sequence>
<proteinExistence type="predicted"/>
<evidence type="ECO:0000313" key="1">
    <source>
        <dbReference type="EMBL" id="CAG8649711.1"/>
    </source>
</evidence>
<reference evidence="1" key="1">
    <citation type="submission" date="2021-06" db="EMBL/GenBank/DDBJ databases">
        <authorList>
            <person name="Kallberg Y."/>
            <person name="Tangrot J."/>
            <person name="Rosling A."/>
        </authorList>
    </citation>
    <scope>NUCLEOTIDE SEQUENCE</scope>
    <source>
        <strain evidence="1">MA461A</strain>
    </source>
</reference>
<protein>
    <submittedName>
        <fullName evidence="1">26812_t:CDS:1</fullName>
    </submittedName>
</protein>
<name>A0ACA9NDS3_9GLOM</name>
<accession>A0ACA9NDS3</accession>